<keyword evidence="1" id="KW-0732">Signal</keyword>
<dbReference type="EMBL" id="BQKE01000013">
    <property type="protein sequence ID" value="GJM65073.1"/>
    <property type="molecule type" value="Genomic_DNA"/>
</dbReference>
<proteinExistence type="predicted"/>
<comment type="caution">
    <text evidence="3">The sequence shown here is derived from an EMBL/GenBank/DDBJ whole genome shotgun (WGS) entry which is preliminary data.</text>
</comment>
<dbReference type="EMBL" id="BQKE01000006">
    <property type="protein sequence ID" value="GJM64585.1"/>
    <property type="molecule type" value="Genomic_DNA"/>
</dbReference>
<gene>
    <name evidence="2" type="ORF">PEDI_51370</name>
    <name evidence="3" type="ORF">PEDI_56250</name>
</gene>
<evidence type="ECO:0000313" key="4">
    <source>
        <dbReference type="Proteomes" id="UP001310022"/>
    </source>
</evidence>
<keyword evidence="4" id="KW-1185">Reference proteome</keyword>
<feature type="signal peptide" evidence="1">
    <location>
        <begin position="1"/>
        <end position="28"/>
    </location>
</feature>
<sequence>MIKNKMITKANLSALVLMLLMLTQSCTSIRLISDYDEITDKTVTELQEKVSNYFVKIERTIGTDDAKYEHFVQQFDDIKVDLNTLEVRAGAFEKNRIVQEHFKELNKMVNNLESLHKIGFSSYDQIKPLKQPFNSAFTAIIKLQIALKRGDKTDNNN</sequence>
<reference evidence="3 4" key="1">
    <citation type="submission" date="2021-12" db="EMBL/GenBank/DDBJ databases">
        <title>Genome sequencing of bacteria with rrn-lacking chromosome and rrn-plasmid.</title>
        <authorList>
            <person name="Anda M."/>
            <person name="Iwasaki W."/>
        </authorList>
    </citation>
    <scope>NUCLEOTIDE SEQUENCE [LARGE SCALE GENOMIC DNA]</scope>
    <source>
        <strain evidence="3 4">NBRC 15940</strain>
    </source>
</reference>
<evidence type="ECO:0008006" key="5">
    <source>
        <dbReference type="Google" id="ProtNLM"/>
    </source>
</evidence>
<name>A0AAN4W5L8_9BACT</name>
<dbReference type="Proteomes" id="UP001310022">
    <property type="component" value="Unassembled WGS sequence"/>
</dbReference>
<accession>A0AAN4W5L8</accession>
<dbReference type="PROSITE" id="PS51257">
    <property type="entry name" value="PROKAR_LIPOPROTEIN"/>
    <property type="match status" value="1"/>
</dbReference>
<dbReference type="AlphaFoldDB" id="A0AAN4W5L8"/>
<evidence type="ECO:0000313" key="2">
    <source>
        <dbReference type="EMBL" id="GJM64585.1"/>
    </source>
</evidence>
<feature type="chain" id="PRO_5044710141" description="Lipoprotein" evidence="1">
    <location>
        <begin position="29"/>
        <end position="157"/>
    </location>
</feature>
<protein>
    <recommendedName>
        <fullName evidence="5">Lipoprotein</fullName>
    </recommendedName>
</protein>
<dbReference type="RefSeq" id="WP_338239644.1">
    <property type="nucleotide sequence ID" value="NZ_BQKE01000006.1"/>
</dbReference>
<evidence type="ECO:0000313" key="3">
    <source>
        <dbReference type="EMBL" id="GJM65073.1"/>
    </source>
</evidence>
<organism evidence="3 4">
    <name type="scientific">Persicobacter diffluens</name>
    <dbReference type="NCBI Taxonomy" id="981"/>
    <lineage>
        <taxon>Bacteria</taxon>
        <taxon>Pseudomonadati</taxon>
        <taxon>Bacteroidota</taxon>
        <taxon>Cytophagia</taxon>
        <taxon>Cytophagales</taxon>
        <taxon>Persicobacteraceae</taxon>
        <taxon>Persicobacter</taxon>
    </lineage>
</organism>
<evidence type="ECO:0000256" key="1">
    <source>
        <dbReference type="SAM" id="SignalP"/>
    </source>
</evidence>